<dbReference type="PANTHER" id="PTHR11439:SF517">
    <property type="entry name" value="CYSTEINE-RICH RLK (RECEPTOR-LIKE PROTEIN KINASE) 8"/>
    <property type="match status" value="1"/>
</dbReference>
<dbReference type="CDD" id="cd09272">
    <property type="entry name" value="RNase_HI_RT_Ty1"/>
    <property type="match status" value="1"/>
</dbReference>
<dbReference type="AlphaFoldDB" id="A0A8J5FP84"/>
<proteinExistence type="predicted"/>
<dbReference type="EMBL" id="JACMSC010000013">
    <property type="protein sequence ID" value="KAG6492323.1"/>
    <property type="molecule type" value="Genomic_DNA"/>
</dbReference>
<accession>A0A8J5FP84</accession>
<comment type="caution">
    <text evidence="1">The sequence shown here is derived from an EMBL/GenBank/DDBJ whole genome shotgun (WGS) entry which is preliminary data.</text>
</comment>
<evidence type="ECO:0000313" key="1">
    <source>
        <dbReference type="EMBL" id="KAG6492323.1"/>
    </source>
</evidence>
<protein>
    <submittedName>
        <fullName evidence="1">Uncharacterized protein</fullName>
    </submittedName>
</protein>
<sequence length="150" mass="16752">MSFYLRLEVRQSDDGIFVGQQVYVKEVLDRFNMSNGKPVATPMEARAKLSKDEEGEKVDPTLFKSLVGCLSDFARDIDDRKSITGFVFFMGTNAISWSSKKQAIVTLSSYEAEYIEGVLINDSNNDNFTKHAYVGKAKTLVSLLIAYAKA</sequence>
<dbReference type="Proteomes" id="UP000734854">
    <property type="component" value="Unassembled WGS sequence"/>
</dbReference>
<organism evidence="1 2">
    <name type="scientific">Zingiber officinale</name>
    <name type="common">Ginger</name>
    <name type="synonym">Amomum zingiber</name>
    <dbReference type="NCBI Taxonomy" id="94328"/>
    <lineage>
        <taxon>Eukaryota</taxon>
        <taxon>Viridiplantae</taxon>
        <taxon>Streptophyta</taxon>
        <taxon>Embryophyta</taxon>
        <taxon>Tracheophyta</taxon>
        <taxon>Spermatophyta</taxon>
        <taxon>Magnoliopsida</taxon>
        <taxon>Liliopsida</taxon>
        <taxon>Zingiberales</taxon>
        <taxon>Zingiberaceae</taxon>
        <taxon>Zingiber</taxon>
    </lineage>
</organism>
<keyword evidence="2" id="KW-1185">Reference proteome</keyword>
<gene>
    <name evidence="1" type="ORF">ZIOFF_047278</name>
</gene>
<evidence type="ECO:0000313" key="2">
    <source>
        <dbReference type="Proteomes" id="UP000734854"/>
    </source>
</evidence>
<name>A0A8J5FP84_ZINOF</name>
<reference evidence="1 2" key="1">
    <citation type="submission" date="2020-08" db="EMBL/GenBank/DDBJ databases">
        <title>Plant Genome Project.</title>
        <authorList>
            <person name="Zhang R.-G."/>
        </authorList>
    </citation>
    <scope>NUCLEOTIDE SEQUENCE [LARGE SCALE GENOMIC DNA]</scope>
    <source>
        <tissue evidence="1">Rhizome</tissue>
    </source>
</reference>
<dbReference type="PANTHER" id="PTHR11439">
    <property type="entry name" value="GAG-POL-RELATED RETROTRANSPOSON"/>
    <property type="match status" value="1"/>
</dbReference>